<accession>A0A238XPD3</accession>
<feature type="transmembrane region" description="Helical" evidence="1">
    <location>
        <begin position="12"/>
        <end position="33"/>
    </location>
</feature>
<reference evidence="2 3" key="1">
    <citation type="submission" date="2017-06" db="EMBL/GenBank/DDBJ databases">
        <authorList>
            <person name="Kim H.J."/>
            <person name="Triplett B.A."/>
        </authorList>
    </citation>
    <scope>NUCLEOTIDE SEQUENCE [LARGE SCALE GENOMIC DNA]</scope>
    <source>
        <strain evidence="2 3">DSM 29150</strain>
    </source>
</reference>
<keyword evidence="3" id="KW-1185">Reference proteome</keyword>
<protein>
    <recommendedName>
        <fullName evidence="4">Lipoprotein</fullName>
    </recommendedName>
</protein>
<evidence type="ECO:0008006" key="4">
    <source>
        <dbReference type="Google" id="ProtNLM"/>
    </source>
</evidence>
<organism evidence="2 3">
    <name type="scientific">Lutibacter agarilyticus</name>
    <dbReference type="NCBI Taxonomy" id="1109740"/>
    <lineage>
        <taxon>Bacteria</taxon>
        <taxon>Pseudomonadati</taxon>
        <taxon>Bacteroidota</taxon>
        <taxon>Flavobacteriia</taxon>
        <taxon>Flavobacteriales</taxon>
        <taxon>Flavobacteriaceae</taxon>
        <taxon>Lutibacter</taxon>
    </lineage>
</organism>
<dbReference type="EMBL" id="FZNT01000006">
    <property type="protein sequence ID" value="SNR60570.1"/>
    <property type="molecule type" value="Genomic_DNA"/>
</dbReference>
<dbReference type="RefSeq" id="WP_089381959.1">
    <property type="nucleotide sequence ID" value="NZ_FZNT01000006.1"/>
</dbReference>
<dbReference type="PROSITE" id="PS51257">
    <property type="entry name" value="PROKAR_LIPOPROTEIN"/>
    <property type="match status" value="1"/>
</dbReference>
<keyword evidence="1" id="KW-1133">Transmembrane helix</keyword>
<sequence>MNYNIIKNKGGVISYTFIILFLTSCISISKIIIGFKNPKVITIEELKDIRNQIFNDNISDYYFTEGIKDSIFLNKILSLSFNGSLNIYNKNGEKIFFKNSTCINDDIEIINKNNDSLMLILNEKLEDNIKSLKNLDLKEQIKISDFKEYEYYIIYYWSSFMNKNTLIQNEFNYLNLNFNSSKYKIIRINCDFLDIWNLEKDKKLKLKFKKADDGYYNVSFKSIPWN</sequence>
<proteinExistence type="predicted"/>
<name>A0A238XPD3_9FLAO</name>
<dbReference type="AlphaFoldDB" id="A0A238XPD3"/>
<keyword evidence="1" id="KW-0472">Membrane</keyword>
<dbReference type="Proteomes" id="UP000198384">
    <property type="component" value="Unassembled WGS sequence"/>
</dbReference>
<evidence type="ECO:0000313" key="2">
    <source>
        <dbReference type="EMBL" id="SNR60570.1"/>
    </source>
</evidence>
<evidence type="ECO:0000313" key="3">
    <source>
        <dbReference type="Proteomes" id="UP000198384"/>
    </source>
</evidence>
<keyword evidence="1" id="KW-0812">Transmembrane</keyword>
<gene>
    <name evidence="2" type="ORF">SAMN06265371_106204</name>
</gene>
<evidence type="ECO:0000256" key="1">
    <source>
        <dbReference type="SAM" id="Phobius"/>
    </source>
</evidence>